<dbReference type="EMBL" id="RJKE01000001">
    <property type="protein sequence ID" value="ROO85107.1"/>
    <property type="molecule type" value="Genomic_DNA"/>
</dbReference>
<dbReference type="RefSeq" id="WP_211359684.1">
    <property type="nucleotide sequence ID" value="NZ_RJKE01000001.1"/>
</dbReference>
<dbReference type="GO" id="GO:0016787">
    <property type="term" value="F:hydrolase activity"/>
    <property type="evidence" value="ECO:0007669"/>
    <property type="project" value="UniProtKB-KW"/>
</dbReference>
<dbReference type="Pfam" id="PF01019">
    <property type="entry name" value="G_glu_transpept"/>
    <property type="match status" value="1"/>
</dbReference>
<feature type="transmembrane region" description="Helical" evidence="2">
    <location>
        <begin position="40"/>
        <end position="58"/>
    </location>
</feature>
<dbReference type="PANTHER" id="PTHR43881:SF1">
    <property type="entry name" value="GAMMA-GLUTAMYLTRANSPEPTIDASE (AFU_ORTHOLOGUE AFUA_4G13580)"/>
    <property type="match status" value="1"/>
</dbReference>
<comment type="caution">
    <text evidence="3">The sequence shown here is derived from an EMBL/GenBank/DDBJ whole genome shotgun (WGS) entry which is preliminary data.</text>
</comment>
<dbReference type="PRINTS" id="PR01210">
    <property type="entry name" value="GGTRANSPTASE"/>
</dbReference>
<dbReference type="SUPFAM" id="SSF56235">
    <property type="entry name" value="N-terminal nucleophile aminohydrolases (Ntn hydrolases)"/>
    <property type="match status" value="1"/>
</dbReference>
<gene>
    <name evidence="3" type="ORF">EDD29_2643</name>
</gene>
<keyword evidence="4" id="KW-1185">Reference proteome</keyword>
<dbReference type="InterPro" id="IPR043138">
    <property type="entry name" value="GGT_lsub"/>
</dbReference>
<dbReference type="Proteomes" id="UP000272400">
    <property type="component" value="Unassembled WGS sequence"/>
</dbReference>
<dbReference type="PANTHER" id="PTHR43881">
    <property type="entry name" value="GAMMA-GLUTAMYLTRANSPEPTIDASE (AFU_ORTHOLOGUE AFUA_4G13580)"/>
    <property type="match status" value="1"/>
</dbReference>
<dbReference type="AlphaFoldDB" id="A0A3N1CV06"/>
<dbReference type="InterPro" id="IPR052896">
    <property type="entry name" value="GGT-like_enzyme"/>
</dbReference>
<keyword evidence="3" id="KW-0378">Hydrolase</keyword>
<sequence>MCRNVRASPVTPRSLELPVPDDVAPARPRRSRLRRWGRRAAAAVLALVLLLLAAYAALPKGPRDPMAFDSPKGETRPLASGSEYAVVAGTPWAAEAMRDVLERGGNAADAAVAGLLALNVTFGEAASFPGVAPLLYRDGATGSVTSYVGTGTAPKAATLAKFRAKGWDSVPEMDIWAQLLPASPDVLVALLAEHGTMTFADVAAPAVRIAREGFPIHEVMAEDLDMSLVERIGFQFLMPENAEVFTKGEWWRPFHVGDRFTRPELAATFERLAGAERAARAAGGDRTAGLDAVRAYFYTGPIADQIVALHEDEGGLFTEEDLAGYAGGWEEPVTAEFRGHTIRTNGTWSQGIVVPMVLKILEGVDLKALGRNSPEYVHTVLQAIDLAMADREAYVGDPAFVEVPVARLLSAEYAARQRARFGDRAHAGTPAPGTPEATSAPDPLVGKDTTHLAVVDAAGDSVTLTPSDFPLTPMVPGTGLNLGNRMQQFDLDPGSPNALAPGKRPRITPHAVMVDEADGGRISMGTPGGDVQAQANVQVLLDVLVWGMDPQRAVEEPRFLSLNFPSSFTPHATEPRTVELEAPLYDALHTALEARGYTVRRLDRWDKALGGVGIVRTRPDGTVQAGADPHESTTAFVR</sequence>
<dbReference type="InterPro" id="IPR029055">
    <property type="entry name" value="Ntn_hydrolases_N"/>
</dbReference>
<accession>A0A3N1CV06</accession>
<keyword evidence="2" id="KW-1133">Transmembrane helix</keyword>
<evidence type="ECO:0000256" key="2">
    <source>
        <dbReference type="SAM" id="Phobius"/>
    </source>
</evidence>
<name>A0A3N1CV06_9ACTN</name>
<feature type="region of interest" description="Disordered" evidence="1">
    <location>
        <begin position="423"/>
        <end position="446"/>
    </location>
</feature>
<evidence type="ECO:0000256" key="1">
    <source>
        <dbReference type="SAM" id="MobiDB-lite"/>
    </source>
</evidence>
<dbReference type="Gene3D" id="3.60.20.40">
    <property type="match status" value="1"/>
</dbReference>
<keyword evidence="2" id="KW-0472">Membrane</keyword>
<dbReference type="InterPro" id="IPR043137">
    <property type="entry name" value="GGT_ssub_C"/>
</dbReference>
<keyword evidence="2" id="KW-0812">Transmembrane</keyword>
<evidence type="ECO:0000313" key="3">
    <source>
        <dbReference type="EMBL" id="ROO85107.1"/>
    </source>
</evidence>
<dbReference type="Gene3D" id="1.10.246.130">
    <property type="match status" value="1"/>
</dbReference>
<protein>
    <submittedName>
        <fullName evidence="3">Gamma-glutamyltranspeptidase/glutathione hydrolase</fullName>
    </submittedName>
</protein>
<organism evidence="3 4">
    <name type="scientific">Actinocorallia herbida</name>
    <dbReference type="NCBI Taxonomy" id="58109"/>
    <lineage>
        <taxon>Bacteria</taxon>
        <taxon>Bacillati</taxon>
        <taxon>Actinomycetota</taxon>
        <taxon>Actinomycetes</taxon>
        <taxon>Streptosporangiales</taxon>
        <taxon>Thermomonosporaceae</taxon>
        <taxon>Actinocorallia</taxon>
    </lineage>
</organism>
<proteinExistence type="predicted"/>
<evidence type="ECO:0000313" key="4">
    <source>
        <dbReference type="Proteomes" id="UP000272400"/>
    </source>
</evidence>
<feature type="region of interest" description="Disordered" evidence="1">
    <location>
        <begin position="1"/>
        <end position="30"/>
    </location>
</feature>
<reference evidence="3 4" key="1">
    <citation type="submission" date="2018-11" db="EMBL/GenBank/DDBJ databases">
        <title>Sequencing the genomes of 1000 actinobacteria strains.</title>
        <authorList>
            <person name="Klenk H.-P."/>
        </authorList>
    </citation>
    <scope>NUCLEOTIDE SEQUENCE [LARGE SCALE GENOMIC DNA]</scope>
    <source>
        <strain evidence="3 4">DSM 44254</strain>
    </source>
</reference>